<evidence type="ECO:0000256" key="1">
    <source>
        <dbReference type="ARBA" id="ARBA00004123"/>
    </source>
</evidence>
<evidence type="ECO:0000256" key="18">
    <source>
        <dbReference type="ARBA" id="ARBA00074667"/>
    </source>
</evidence>
<dbReference type="SMART" id="SM01176">
    <property type="entry name" value="DUF4208"/>
    <property type="match status" value="1"/>
</dbReference>
<evidence type="ECO:0000259" key="23">
    <source>
        <dbReference type="PROSITE" id="PS51192"/>
    </source>
</evidence>
<dbReference type="FunFam" id="2.40.50.40:FF:000014">
    <property type="entry name" value="Chromodomain-helicase-DNA-binding protein 2 isoform 1"/>
    <property type="match status" value="1"/>
</dbReference>
<dbReference type="InterPro" id="IPR032319">
    <property type="entry name" value="CLP1_P"/>
</dbReference>
<evidence type="ECO:0000313" key="26">
    <source>
        <dbReference type="Proteomes" id="UP001367676"/>
    </source>
</evidence>
<keyword evidence="5" id="KW-0479">Metal-binding</keyword>
<feature type="compositionally biased region" description="Low complexity" evidence="21">
    <location>
        <begin position="905"/>
        <end position="933"/>
    </location>
</feature>
<keyword evidence="8" id="KW-0863">Zinc-finger</keyword>
<name>A0AAN9TWT5_9HEMI</name>
<dbReference type="SMART" id="SM00980">
    <property type="entry name" value="THAP"/>
    <property type="match status" value="2"/>
</dbReference>
<dbReference type="Pfam" id="PF13907">
    <property type="entry name" value="CHD1-like_C"/>
    <property type="match status" value="1"/>
</dbReference>
<dbReference type="SUPFAM" id="SSF54160">
    <property type="entry name" value="Chromo domain-like"/>
    <property type="match status" value="2"/>
</dbReference>
<feature type="region of interest" description="Disordered" evidence="21">
    <location>
        <begin position="2244"/>
        <end position="2309"/>
    </location>
</feature>
<dbReference type="Pfam" id="PF05485">
    <property type="entry name" value="THAP"/>
    <property type="match status" value="2"/>
</dbReference>
<evidence type="ECO:0000256" key="7">
    <source>
        <dbReference type="ARBA" id="ARBA00022741"/>
    </source>
</evidence>
<feature type="compositionally biased region" description="Basic and acidic residues" evidence="21">
    <location>
        <begin position="989"/>
        <end position="998"/>
    </location>
</feature>
<keyword evidence="14" id="KW-0804">Transcription</keyword>
<dbReference type="CDD" id="cd18659">
    <property type="entry name" value="CD2_tandem"/>
    <property type="match status" value="1"/>
</dbReference>
<dbReference type="InterPro" id="IPR057570">
    <property type="entry name" value="NOL9_C"/>
</dbReference>
<dbReference type="FunFam" id="3.40.50.300:FF:000130">
    <property type="entry name" value="Chromodomain-helicase-DNA-binding protein 2 isoform 1"/>
    <property type="match status" value="1"/>
</dbReference>
<dbReference type="GO" id="GO:0008270">
    <property type="term" value="F:zinc ion binding"/>
    <property type="evidence" value="ECO:0007669"/>
    <property type="project" value="UniProtKB-KW"/>
</dbReference>
<keyword evidence="15" id="KW-0539">Nucleus</keyword>
<feature type="region of interest" description="Disordered" evidence="21">
    <location>
        <begin position="1923"/>
        <end position="1944"/>
    </location>
</feature>
<feature type="compositionally biased region" description="Basic and acidic residues" evidence="21">
    <location>
        <begin position="1929"/>
        <end position="1943"/>
    </location>
</feature>
<feature type="domain" description="Helicase C-terminal" evidence="24">
    <location>
        <begin position="1690"/>
        <end position="1841"/>
    </location>
</feature>
<evidence type="ECO:0000256" key="9">
    <source>
        <dbReference type="ARBA" id="ARBA00022801"/>
    </source>
</evidence>
<proteinExistence type="inferred from homology"/>
<gene>
    <name evidence="25" type="ORF">V9T40_002244</name>
</gene>
<sequence length="2679" mass="305786">MEVSVQSKNIKLHAIDHFQLLILATQPDDIFFSGFLNVKTLFGSVEVMGFKMSPSQPSIMALSAKENCLLKITLLHSDSNAIDKSYLKALNFSDNLMQEILSIQSLSHLILLTKNEKEVSFLSVLKKYNMPVFFKENIDRPVADSLEPDITKYRKYQELDKWLSVFQKLSGRTHPKTILCGGCGVGKTTLLKFHLNKCLEKWSEVIVIDLDPGQPEFTVMGCLSVISVKQPVIGPNFSHLVTPEKSLFFGDISVSDSEERYIRCVKNLIDYCRINFSHIPWFVNTMGFIHGLGIKLLFDVLRNVCPTDVIQIISDKQKNNFPQELTPDFWKTYEYSSLKLLKYELHCLPSVAESNDVSFDVTAWISLKSVKISMSELSSDYTPTVLSKYQLLCCINANMVALCRDNLDDDLMEWIGYGIVRGFDSDAEELYIITPLSDAQLLQVSSIYMSSSIQLPEVIYKKQIHSARSHTHPEDPSSSCSMAEFSDHGSLTSASTARLYLYVVLASSCKTIYDKWIEAIGNKKLAELPMDVVRKKYFVCEAHFGRNDYFVLRGLRKLKKNSVPIIDKKVDSPCTPRKDRQPDSIIRNPQSISYFAKSLEEKLMAEYIRRKEEMNENSLAIKREETEEDQNIVKKEEMELDHHYFFKMKKLEEAPCIVRKKDAEEVQYVIKTEEMGEAQYIVKKDEMEKTRHIVSDDFRMSWAGNEDAIQIEVTPDILQYRFPKEEVRKNEWLDVLNMKGDKRKDLRLCSIHFSDDCVPKTPMGRLKCDAKPVVIERRKMNDICCTKSTTDSAPSTSDFATSIIDTTATSSPTLEFSSILSSNNATEPVIENDSTTSTSSLNPITLTKVQQSLSQLFNSERIEVESPRSLNPVAVESNNAALEEKIYLTLECETSEPSSEDSGSDSDQNNQSDSDSKSDNANSAKSEASSGSDSDSKSEKSEDNEKSDLEDVKPSQSEKNNAVSSASAASSDSDSGSGSSKSGSSSSKSESEKRKVVEQESSSFRSKARRRASSELQPCWEKNPDIYGIRRSNRSRKEPERLTVESDSSERGKKKTKAQWNSDSSSSDDYNSDTDQDVPSSKPLCRMKPNLRARAVQKKKQLPSRRKRFSSSDEESSVESEDDSRRHKSRRGQAVSYKEDSDEKTDSDDVLEVDNGDSQEAAADTPETTSETIEKVIAQRRGKKGVVGNQTTIYAIEENGDPNAGCDPTDLENTEVQFLIKWKGWSHIHNTWESESSLKTQKVKGMKKVENFLRKEEDIANWKKYATPEDAEYYECQLELQQDLLKSYNCVERIIAESNSSGTKEYYVKWQSLPYAEATWEDAALIERKWPACIREFREREDSKKTPSKLCRALKYRPKFNQFTSQPSYMGSDPDMELRDYQIHGVNWLVHAWCKENSVILADEMGLGKTIQTICFLYYLFHAHQVYGPFLVVVPLSTMTSWQREFTIWAPDINVVTYIGDVTSRNVIRDYEWCFANSKRLKFNAVLTTYEILLKDKAFLGSLNWAVLMVDEAHRLKNDDSLLYKALTDFFTNHRLLITGTPLQNSLKELWALLHFIMPQKFESWEEFEKDHENAASKGYAKLHKQLEPFILRRVKKDVEKSLPAKVEQILRVEMTSNQKQYYRWILTKNYEALRKGAKGSTSSFLNIVVELKKCCNHSLLIKQTDSDLHKISQEDQLQQLIRGSGKLVLLDKLLLRLRETGHRVLIFSQMVRMLDILAEYLQLRHFPFQRLDGGIKGEIRRQALDHFNAENSQDFCFLLSTRAGGLGINLATADTVIIFDSDWNPQNDLQAQARAHRIGQKNQVNIYRLVTKSSVEENIVERAKKKMVLDHLVIQRMDTTGRTVLDKKSAGSSTTPFNKEELTAILKFGAADLFKDDEAGDEEPACDIDDILRRAETRDEAPAHVGDELLNAFKMANFVAVEEEEEPHSEHEGDEENNKEWDEIIPENFRAKVEAEEKEKELADSYLPPRVRKTLQQINQGDNDDKSGRRRKDGESAGSSDEGSDDERPRKRGRPRASAKDAYKGFTDAEIRRFVKSYKKFPEPLKRLEAVACDAELQEKPLADLRKLGTYLREQCVSVMNDMKNTDQAQGDEAGNKRKNRGPSFKIGGVAVNAKTVLSCEQDLEPLDKILPVDAEERSRWTLNSRVKFAHFDVDWDAEDDSKLLRGIYQYGMGSWEAIKMDPSYGISEKILPNDGSKKPQAKHLQARAEYLLKILRKQMSVGDNVTAAKAKKVRKARESKETKYISKDIINDDDSSDDDSPPKSVNEDDKSNSSNVAAAKEEKKSHKKDVIKKEPKKKKDKGPLHITANNEPVEIRIAGDLDPTVFNQCKELMRPVKKALRALSNPNNALSPEEQLILDKKRILECGEHIDKCLAQYKDPETMKTWRGNLWYFVSKFTLLEPKDLYKVYKRQLLRRKGPEATSNTETSPLPIKKKKLEEKSEKKHVENQKSSPVKHKNEKSEKSSTDGHHRENRNDFVEHANRENRDRDGDDRQKHRDKERLKDRERSKKDSSLNSSQSHQYRSSHDHRVPSTNNPPRNHDGPSADRWRSSSSSSRYPGPGPDPKRKRYDYSRSKGFPREHESPYGRDFSRMHADKRSFAADYARYAAALPGSAAYPSPFLPYYASDPAHAMYSTRDGRYPPASLGSYSEWQHAMMNHDRSDYHPRDYDRRPPPTNS</sequence>
<keyword evidence="10" id="KW-0862">Zinc</keyword>
<dbReference type="SUPFAM" id="SSF57716">
    <property type="entry name" value="Glucocorticoid receptor-like (DNA-binding domain)"/>
    <property type="match status" value="1"/>
</dbReference>
<dbReference type="PROSITE" id="PS51194">
    <property type="entry name" value="HELICASE_CTER"/>
    <property type="match status" value="1"/>
</dbReference>
<keyword evidence="11" id="KW-0067">ATP-binding</keyword>
<evidence type="ECO:0000256" key="10">
    <source>
        <dbReference type="ARBA" id="ARBA00022833"/>
    </source>
</evidence>
<dbReference type="GO" id="GO:0000785">
    <property type="term" value="C:chromatin"/>
    <property type="evidence" value="ECO:0007669"/>
    <property type="project" value="TreeGrafter"/>
</dbReference>
<comment type="similarity">
    <text evidence="3">Belongs to the SNF2/RAD54 helicase family.</text>
</comment>
<dbReference type="InterPro" id="IPR049730">
    <property type="entry name" value="SNF2/RAD54-like_C"/>
</dbReference>
<dbReference type="InterPro" id="IPR002464">
    <property type="entry name" value="DNA/RNA_helicase_DEAH_CS"/>
</dbReference>
<dbReference type="Proteomes" id="UP001367676">
    <property type="component" value="Unassembled WGS sequence"/>
</dbReference>
<dbReference type="Gene3D" id="3.40.50.300">
    <property type="entry name" value="P-loop containing nucleotide triphosphate hydrolases"/>
    <property type="match status" value="2"/>
</dbReference>
<dbReference type="GO" id="GO:0140658">
    <property type="term" value="F:ATP-dependent chromatin remodeler activity"/>
    <property type="evidence" value="ECO:0007669"/>
    <property type="project" value="TreeGrafter"/>
</dbReference>
<dbReference type="SUPFAM" id="SSF52540">
    <property type="entry name" value="P-loop containing nucleoside triphosphate hydrolases"/>
    <property type="match status" value="2"/>
</dbReference>
<dbReference type="InterPro" id="IPR001650">
    <property type="entry name" value="Helicase_C-like"/>
</dbReference>
<keyword evidence="9" id="KW-0378">Hydrolase</keyword>
<dbReference type="GO" id="GO:0003677">
    <property type="term" value="F:DNA binding"/>
    <property type="evidence" value="ECO:0007669"/>
    <property type="project" value="UniProtKB-KW"/>
</dbReference>
<dbReference type="InterPro" id="IPR056302">
    <property type="entry name" value="CHD1-2/Hrp3_HTH"/>
</dbReference>
<dbReference type="GO" id="GO:0005634">
    <property type="term" value="C:nucleus"/>
    <property type="evidence" value="ECO:0007669"/>
    <property type="project" value="UniProtKB-SubCell"/>
</dbReference>
<dbReference type="InterPro" id="IPR027417">
    <property type="entry name" value="P-loop_NTPase"/>
</dbReference>
<dbReference type="Pfam" id="PF16575">
    <property type="entry name" value="CLP1_P"/>
    <property type="match status" value="1"/>
</dbReference>
<feature type="compositionally biased region" description="Basic residues" evidence="21">
    <location>
        <begin position="2287"/>
        <end position="2302"/>
    </location>
</feature>
<dbReference type="PANTHER" id="PTHR45623:SF14">
    <property type="entry name" value="CHROMODOMAIN-HELICASE-DNA-BINDING PROTEIN 1"/>
    <property type="match status" value="1"/>
</dbReference>
<dbReference type="InterPro" id="IPR023779">
    <property type="entry name" value="Chromodomain_CS"/>
</dbReference>
<evidence type="ECO:0000256" key="19">
    <source>
        <dbReference type="ARBA" id="ARBA00076717"/>
    </source>
</evidence>
<dbReference type="CDD" id="cd18793">
    <property type="entry name" value="SF2_C_SNF"/>
    <property type="match status" value="1"/>
</dbReference>
<dbReference type="InterPro" id="IPR057573">
    <property type="entry name" value="NOL9_N"/>
</dbReference>
<dbReference type="Gene3D" id="2.40.50.40">
    <property type="match status" value="2"/>
</dbReference>
<keyword evidence="4" id="KW-0158">Chromosome</keyword>
<evidence type="ECO:0000256" key="8">
    <source>
        <dbReference type="ARBA" id="ARBA00022771"/>
    </source>
</evidence>
<feature type="region of interest" description="Disordered" evidence="21">
    <location>
        <begin position="1956"/>
        <end position="2024"/>
    </location>
</feature>
<feature type="compositionally biased region" description="Basic and acidic residues" evidence="21">
    <location>
        <begin position="1035"/>
        <end position="1051"/>
    </location>
</feature>
<feature type="compositionally biased region" description="Low complexity" evidence="21">
    <location>
        <begin position="2515"/>
        <end position="2524"/>
    </location>
</feature>
<keyword evidence="26" id="KW-1185">Reference proteome</keyword>
<dbReference type="InterPro" id="IPR000953">
    <property type="entry name" value="Chromo/chromo_shadow_dom"/>
</dbReference>
<dbReference type="GO" id="GO:0005524">
    <property type="term" value="F:ATP binding"/>
    <property type="evidence" value="ECO:0007669"/>
    <property type="project" value="UniProtKB-KW"/>
</dbReference>
<dbReference type="InterPro" id="IPR038718">
    <property type="entry name" value="SNF2-like_sf"/>
</dbReference>
<comment type="catalytic activity">
    <reaction evidence="16">
        <text>ATP + H2O = ADP + phosphate + H(+)</text>
        <dbReference type="Rhea" id="RHEA:13065"/>
        <dbReference type="ChEBI" id="CHEBI:15377"/>
        <dbReference type="ChEBI" id="CHEBI:15378"/>
        <dbReference type="ChEBI" id="CHEBI:30616"/>
        <dbReference type="ChEBI" id="CHEBI:43474"/>
        <dbReference type="ChEBI" id="CHEBI:456216"/>
    </reaction>
</comment>
<dbReference type="InterPro" id="IPR000330">
    <property type="entry name" value="SNF2_N"/>
</dbReference>
<accession>A0AAN9TWT5</accession>
<dbReference type="SMART" id="SM00490">
    <property type="entry name" value="HELICc"/>
    <property type="match status" value="1"/>
</dbReference>
<evidence type="ECO:0000259" key="22">
    <source>
        <dbReference type="PROSITE" id="PS50013"/>
    </source>
</evidence>
<evidence type="ECO:0000256" key="5">
    <source>
        <dbReference type="ARBA" id="ARBA00022723"/>
    </source>
</evidence>
<feature type="domain" description="Chromo" evidence="22">
    <location>
        <begin position="1289"/>
        <end position="1349"/>
    </location>
</feature>
<dbReference type="Pfam" id="PF23588">
    <property type="entry name" value="HTH_CHD1_Hrp3"/>
    <property type="match status" value="1"/>
</dbReference>
<dbReference type="GO" id="GO:0016887">
    <property type="term" value="F:ATP hydrolysis activity"/>
    <property type="evidence" value="ECO:0007669"/>
    <property type="project" value="TreeGrafter"/>
</dbReference>
<evidence type="ECO:0000256" key="13">
    <source>
        <dbReference type="ARBA" id="ARBA00023125"/>
    </source>
</evidence>
<feature type="compositionally biased region" description="Basic and acidic residues" evidence="21">
    <location>
        <begin position="2461"/>
        <end position="2514"/>
    </location>
</feature>
<feature type="region of interest" description="Disordered" evidence="21">
    <location>
        <begin position="2419"/>
        <end position="2591"/>
    </location>
</feature>
<keyword evidence="13" id="KW-0238">DNA-binding</keyword>
<dbReference type="GO" id="GO:0034728">
    <property type="term" value="P:nucleosome organization"/>
    <property type="evidence" value="ECO:0007669"/>
    <property type="project" value="TreeGrafter"/>
</dbReference>
<feature type="domain" description="Helicase ATP-binding" evidence="23">
    <location>
        <begin position="1390"/>
        <end position="1560"/>
    </location>
</feature>
<evidence type="ECO:0000256" key="17">
    <source>
        <dbReference type="ARBA" id="ARBA00071212"/>
    </source>
</evidence>
<evidence type="ECO:0000256" key="12">
    <source>
        <dbReference type="ARBA" id="ARBA00023015"/>
    </source>
</evidence>
<evidence type="ECO:0000256" key="16">
    <source>
        <dbReference type="ARBA" id="ARBA00049360"/>
    </source>
</evidence>
<evidence type="ECO:0000259" key="24">
    <source>
        <dbReference type="PROSITE" id="PS51194"/>
    </source>
</evidence>
<feature type="domain" description="Chromo" evidence="22">
    <location>
        <begin position="1171"/>
        <end position="1264"/>
    </location>
</feature>
<feature type="compositionally biased region" description="Low complexity" evidence="21">
    <location>
        <begin position="957"/>
        <end position="988"/>
    </location>
</feature>
<dbReference type="PROSITE" id="PS50013">
    <property type="entry name" value="CHROMO_2"/>
    <property type="match status" value="2"/>
</dbReference>
<dbReference type="Pfam" id="PF00176">
    <property type="entry name" value="SNF2-rel_dom"/>
    <property type="match status" value="1"/>
</dbReference>
<feature type="compositionally biased region" description="Basic and acidic residues" evidence="21">
    <location>
        <begin position="934"/>
        <end position="953"/>
    </location>
</feature>
<dbReference type="SMART" id="SM00298">
    <property type="entry name" value="CHROMO"/>
    <property type="match status" value="2"/>
</dbReference>
<dbReference type="Gene3D" id="3.40.50.10810">
    <property type="entry name" value="Tandem AAA-ATPase domain"/>
    <property type="match status" value="1"/>
</dbReference>
<dbReference type="Pfam" id="PF18375">
    <property type="entry name" value="CDH1_2_SANT_HL1"/>
    <property type="match status" value="1"/>
</dbReference>
<feature type="compositionally biased region" description="Basic and acidic residues" evidence="21">
    <location>
        <begin position="2540"/>
        <end position="2551"/>
    </location>
</feature>
<evidence type="ECO:0000256" key="2">
    <source>
        <dbReference type="ARBA" id="ARBA00004286"/>
    </source>
</evidence>
<evidence type="ECO:0000256" key="21">
    <source>
        <dbReference type="SAM" id="MobiDB-lite"/>
    </source>
</evidence>
<evidence type="ECO:0000256" key="4">
    <source>
        <dbReference type="ARBA" id="ARBA00022454"/>
    </source>
</evidence>
<evidence type="ECO:0000256" key="14">
    <source>
        <dbReference type="ARBA" id="ARBA00023163"/>
    </source>
</evidence>
<dbReference type="SMART" id="SM00487">
    <property type="entry name" value="DEXDc"/>
    <property type="match status" value="1"/>
</dbReference>
<dbReference type="InterPro" id="IPR016197">
    <property type="entry name" value="Chromo-like_dom_sf"/>
</dbReference>
<dbReference type="PANTHER" id="PTHR45623">
    <property type="entry name" value="CHROMODOMAIN-HELICASE-DNA-BINDING PROTEIN 3-RELATED-RELATED"/>
    <property type="match status" value="1"/>
</dbReference>
<evidence type="ECO:0000256" key="3">
    <source>
        <dbReference type="ARBA" id="ARBA00007025"/>
    </source>
</evidence>
<feature type="compositionally biased region" description="Basic residues" evidence="21">
    <location>
        <begin position="1089"/>
        <end position="1109"/>
    </location>
</feature>
<organism evidence="25 26">
    <name type="scientific">Parthenolecanium corni</name>
    <dbReference type="NCBI Taxonomy" id="536013"/>
    <lineage>
        <taxon>Eukaryota</taxon>
        <taxon>Metazoa</taxon>
        <taxon>Ecdysozoa</taxon>
        <taxon>Arthropoda</taxon>
        <taxon>Hexapoda</taxon>
        <taxon>Insecta</taxon>
        <taxon>Pterygota</taxon>
        <taxon>Neoptera</taxon>
        <taxon>Paraneoptera</taxon>
        <taxon>Hemiptera</taxon>
        <taxon>Sternorrhyncha</taxon>
        <taxon>Coccoidea</taxon>
        <taxon>Coccidae</taxon>
        <taxon>Parthenolecanium</taxon>
    </lineage>
</organism>
<keyword evidence="12" id="KW-0805">Transcription regulation</keyword>
<dbReference type="PROSITE" id="PS51192">
    <property type="entry name" value="HELICASE_ATP_BIND_1"/>
    <property type="match status" value="1"/>
</dbReference>
<dbReference type="Pfam" id="PF00385">
    <property type="entry name" value="Chromo"/>
    <property type="match status" value="2"/>
</dbReference>
<keyword evidence="7" id="KW-0547">Nucleotide-binding</keyword>
<dbReference type="InterPro" id="IPR023780">
    <property type="entry name" value="Chromo_domain"/>
</dbReference>
<dbReference type="GO" id="GO:0003682">
    <property type="term" value="F:chromatin binding"/>
    <property type="evidence" value="ECO:0007669"/>
    <property type="project" value="TreeGrafter"/>
</dbReference>
<dbReference type="PROSITE" id="PS00690">
    <property type="entry name" value="DEAH_ATP_HELICASE"/>
    <property type="match status" value="1"/>
</dbReference>
<dbReference type="Pfam" id="PF25467">
    <property type="entry name" value="NOL9_C"/>
    <property type="match status" value="1"/>
</dbReference>
<dbReference type="Pfam" id="PF24419">
    <property type="entry name" value="Cupin_NOL9"/>
    <property type="match status" value="1"/>
</dbReference>
<dbReference type="Pfam" id="PF00271">
    <property type="entry name" value="Helicase_C"/>
    <property type="match status" value="1"/>
</dbReference>
<feature type="compositionally biased region" description="Basic and acidic residues" evidence="21">
    <location>
        <begin position="1984"/>
        <end position="1996"/>
    </location>
</feature>
<feature type="compositionally biased region" description="Acidic residues" evidence="21">
    <location>
        <begin position="1140"/>
        <end position="1157"/>
    </location>
</feature>
<evidence type="ECO:0000256" key="6">
    <source>
        <dbReference type="ARBA" id="ARBA00022737"/>
    </source>
</evidence>
<dbReference type="EMBL" id="JBBCAQ010000022">
    <property type="protein sequence ID" value="KAK7590631.1"/>
    <property type="molecule type" value="Genomic_DNA"/>
</dbReference>
<reference evidence="25 26" key="1">
    <citation type="submission" date="2024-03" db="EMBL/GenBank/DDBJ databases">
        <title>Adaptation during the transition from Ophiocordyceps entomopathogen to insect associate is accompanied by gene loss and intensified selection.</title>
        <authorList>
            <person name="Ward C.M."/>
            <person name="Onetto C.A."/>
            <person name="Borneman A.R."/>
        </authorList>
    </citation>
    <scope>NUCLEOTIDE SEQUENCE [LARGE SCALE GENOMIC DNA]</scope>
    <source>
        <strain evidence="25">AWRI1</strain>
        <tissue evidence="25">Single Adult Female</tissue>
    </source>
</reference>
<comment type="subcellular location">
    <subcellularLocation>
        <location evidence="2">Chromosome</location>
    </subcellularLocation>
    <subcellularLocation>
        <location evidence="1">Nucleus</location>
    </subcellularLocation>
</comment>
<feature type="coiled-coil region" evidence="20">
    <location>
        <begin position="597"/>
        <end position="624"/>
    </location>
</feature>
<protein>
    <recommendedName>
        <fullName evidence="18">Chromodomain-helicase-DNA-binding protein 1</fullName>
    </recommendedName>
    <alternativeName>
        <fullName evidence="19">ATP-dependent helicase CHD1</fullName>
    </alternativeName>
    <alternativeName>
        <fullName evidence="17">Polynucleotide 5'-hydroxyl-kinase NOL9</fullName>
    </alternativeName>
</protein>
<evidence type="ECO:0000256" key="20">
    <source>
        <dbReference type="SAM" id="Coils"/>
    </source>
</evidence>
<feature type="compositionally biased region" description="Basic and acidic residues" evidence="21">
    <location>
        <begin position="2438"/>
        <end position="2450"/>
    </location>
</feature>
<keyword evidence="20" id="KW-0175">Coiled coil</keyword>
<comment type="caution">
    <text evidence="25">The sequence shown here is derived from an EMBL/GenBank/DDBJ whole genome shotgun (WGS) entry which is preliminary data.</text>
</comment>
<feature type="compositionally biased region" description="Acidic residues" evidence="21">
    <location>
        <begin position="1112"/>
        <end position="1122"/>
    </location>
</feature>
<keyword evidence="6" id="KW-0677">Repeat</keyword>
<dbReference type="Gene3D" id="1.10.10.60">
    <property type="entry name" value="Homeodomain-like"/>
    <property type="match status" value="1"/>
</dbReference>
<dbReference type="InterPro" id="IPR025260">
    <property type="entry name" value="CHD1-like_C"/>
</dbReference>
<dbReference type="GO" id="GO:0042393">
    <property type="term" value="F:histone binding"/>
    <property type="evidence" value="ECO:0007669"/>
    <property type="project" value="TreeGrafter"/>
</dbReference>
<dbReference type="PROSITE" id="PS00598">
    <property type="entry name" value="CHROMO_1"/>
    <property type="match status" value="1"/>
</dbReference>
<dbReference type="InterPro" id="IPR040793">
    <property type="entry name" value="CDH1_2_SANT_HL1"/>
</dbReference>
<dbReference type="CDD" id="cd17993">
    <property type="entry name" value="DEXHc_CHD1_2"/>
    <property type="match status" value="1"/>
</dbReference>
<evidence type="ECO:0000256" key="11">
    <source>
        <dbReference type="ARBA" id="ARBA00022840"/>
    </source>
</evidence>
<dbReference type="InterPro" id="IPR006612">
    <property type="entry name" value="THAP_Znf"/>
</dbReference>
<feature type="region of interest" description="Disordered" evidence="21">
    <location>
        <begin position="893"/>
        <end position="1171"/>
    </location>
</feature>
<evidence type="ECO:0000256" key="15">
    <source>
        <dbReference type="ARBA" id="ARBA00023242"/>
    </source>
</evidence>
<dbReference type="InterPro" id="IPR014001">
    <property type="entry name" value="Helicase_ATP-bd"/>
</dbReference>
<feature type="compositionally biased region" description="Basic and acidic residues" evidence="21">
    <location>
        <begin position="2571"/>
        <end position="2591"/>
    </location>
</feature>
<dbReference type="CDD" id="cd18666">
    <property type="entry name" value="CD1_tandem_CHD1-2_like"/>
    <property type="match status" value="1"/>
</dbReference>
<dbReference type="FunFam" id="3.40.50.10810:FF:000007">
    <property type="entry name" value="Chromodomain-helicase-DNA-binding protein 2 isoform 1"/>
    <property type="match status" value="1"/>
</dbReference>
<evidence type="ECO:0000313" key="25">
    <source>
        <dbReference type="EMBL" id="KAK7590631.1"/>
    </source>
</evidence>